<dbReference type="SUPFAM" id="SSF53271">
    <property type="entry name" value="PRTase-like"/>
    <property type="match status" value="1"/>
</dbReference>
<comment type="catalytic activity">
    <reaction evidence="7 8">
        <text>5-phospho-beta-D-ribosylamine + L-glutamate + diphosphate = 5-phospho-alpha-D-ribose 1-diphosphate + L-glutamine + H2O</text>
        <dbReference type="Rhea" id="RHEA:14905"/>
        <dbReference type="ChEBI" id="CHEBI:15377"/>
        <dbReference type="ChEBI" id="CHEBI:29985"/>
        <dbReference type="ChEBI" id="CHEBI:33019"/>
        <dbReference type="ChEBI" id="CHEBI:58017"/>
        <dbReference type="ChEBI" id="CHEBI:58359"/>
        <dbReference type="ChEBI" id="CHEBI:58681"/>
        <dbReference type="EC" id="2.4.2.14"/>
    </reaction>
</comment>
<keyword evidence="7" id="KW-0004">4Fe-4S</keyword>
<organism evidence="13 14">
    <name type="scientific">Methanospirillum lacunae</name>
    <dbReference type="NCBI Taxonomy" id="668570"/>
    <lineage>
        <taxon>Archaea</taxon>
        <taxon>Methanobacteriati</taxon>
        <taxon>Methanobacteriota</taxon>
        <taxon>Stenosarchaea group</taxon>
        <taxon>Methanomicrobia</taxon>
        <taxon>Methanomicrobiales</taxon>
        <taxon>Methanospirillaceae</taxon>
        <taxon>Methanospirillum</taxon>
    </lineage>
</organism>
<dbReference type="SUPFAM" id="SSF56235">
    <property type="entry name" value="N-terminal nucleophile aminohydrolases (Ntn hydrolases)"/>
    <property type="match status" value="1"/>
</dbReference>
<dbReference type="GO" id="GO:0009113">
    <property type="term" value="P:purine nucleobase biosynthetic process"/>
    <property type="evidence" value="ECO:0007669"/>
    <property type="project" value="UniProtKB-UniRule"/>
</dbReference>
<dbReference type="RefSeq" id="WP_109969870.1">
    <property type="nucleotide sequence ID" value="NZ_CP176093.1"/>
</dbReference>
<dbReference type="Pfam" id="PF13537">
    <property type="entry name" value="GATase_7"/>
    <property type="match status" value="1"/>
</dbReference>
<dbReference type="CDD" id="cd06223">
    <property type="entry name" value="PRTases_typeI"/>
    <property type="match status" value="1"/>
</dbReference>
<evidence type="ECO:0000256" key="11">
    <source>
        <dbReference type="PIRSR" id="PIRSR000485-3"/>
    </source>
</evidence>
<keyword evidence="5 7" id="KW-0658">Purine biosynthesis</keyword>
<evidence type="ECO:0000313" key="14">
    <source>
        <dbReference type="Proteomes" id="UP000245657"/>
    </source>
</evidence>
<evidence type="ECO:0000256" key="5">
    <source>
        <dbReference type="ARBA" id="ARBA00022755"/>
    </source>
</evidence>
<keyword evidence="14" id="KW-1185">Reference proteome</keyword>
<evidence type="ECO:0000259" key="12">
    <source>
        <dbReference type="PROSITE" id="PS51278"/>
    </source>
</evidence>
<name>A0A2V2MRV0_9EURY</name>
<keyword evidence="7 10" id="KW-0479">Metal-binding</keyword>
<keyword evidence="7 10" id="KW-0460">Magnesium</keyword>
<comment type="function">
    <text evidence="7">Catalyzes the formation of phosphoribosylamine from phosphoribosylpyrophosphate (PRPP) and glutamine.</text>
</comment>
<comment type="similarity">
    <text evidence="2 7 8">In the C-terminal section; belongs to the purine/pyrimidine phosphoribosyltransferase family.</text>
</comment>
<dbReference type="AlphaFoldDB" id="A0A2V2MRV0"/>
<dbReference type="GO" id="GO:0006189">
    <property type="term" value="P:'de novo' IMP biosynthetic process"/>
    <property type="evidence" value="ECO:0007669"/>
    <property type="project" value="UniProtKB-UniRule"/>
</dbReference>
<dbReference type="InterPro" id="IPR000836">
    <property type="entry name" value="PRTase_dom"/>
</dbReference>
<feature type="binding site" evidence="7 10">
    <location>
        <position position="285"/>
    </location>
    <ligand>
        <name>Mg(2+)</name>
        <dbReference type="ChEBI" id="CHEBI:18420"/>
    </ligand>
</feature>
<feature type="binding site" evidence="7 10">
    <location>
        <position position="347"/>
    </location>
    <ligand>
        <name>Mg(2+)</name>
        <dbReference type="ChEBI" id="CHEBI:18420"/>
    </ligand>
</feature>
<dbReference type="EMBL" id="QGMY01000016">
    <property type="protein sequence ID" value="PWR70109.1"/>
    <property type="molecule type" value="Genomic_DNA"/>
</dbReference>
<dbReference type="OrthoDB" id="5976at2157"/>
<feature type="domain" description="Glutamine amidotransferase type-2" evidence="12">
    <location>
        <begin position="2"/>
        <end position="222"/>
    </location>
</feature>
<evidence type="ECO:0000256" key="8">
    <source>
        <dbReference type="PIRNR" id="PIRNR000485"/>
    </source>
</evidence>
<keyword evidence="4 7" id="KW-0808">Transferase</keyword>
<evidence type="ECO:0000256" key="9">
    <source>
        <dbReference type="PIRSR" id="PIRSR000485-1"/>
    </source>
</evidence>
<feature type="active site" description="Nucleophile" evidence="7 9">
    <location>
        <position position="2"/>
    </location>
</feature>
<dbReference type="HAMAP" id="MF_01931">
    <property type="entry name" value="PurF"/>
    <property type="match status" value="1"/>
</dbReference>
<sequence>MCGIVGISNCADVSFSLYYALYALQHRGQESAGIATFNGSGLCKFKGNGLVSEVFSEATLSSLSGSVGIGHVRYPTTGENRPENIQPFLFSFRGHVIAIAHNGNLVNYRDLRTKFEDKGQIFWSTSDTEIISKIITEEIRKGGTIEDAVRKCMECLKGSYSVVMMYDGDLYAFRDPHGIRPLCFGKAGDSYIICSESVAIDALAGTLERDVYPGEMIHINQDGVRSKQIAEARHRGHCVFEYIYFARADSRLDGSLVYDVRRKIGAQISDDEPVKADVVCPVPDSGTAYAVGFSEQSGIPFKECLIKNRYMGRTFIMPTQKKREQAVRIKLNPIPDHLNNRSVVLVDDSIVRGTTSRRIIETMRDAGAQEIHMRIGSPIIKAPCYLGVDMPTRTELIGSDKDVEEVRKSITATSLHYLSVSALVEAIGIPQEDLCLGCLTGCYPVEITNEVCDNRCITIVDRDFQTNLFHH</sequence>
<evidence type="ECO:0000256" key="2">
    <source>
        <dbReference type="ARBA" id="ARBA00010138"/>
    </source>
</evidence>
<dbReference type="InterPro" id="IPR035584">
    <property type="entry name" value="PurF_N"/>
</dbReference>
<dbReference type="InterPro" id="IPR005854">
    <property type="entry name" value="PurF"/>
</dbReference>
<dbReference type="PANTHER" id="PTHR11907">
    <property type="entry name" value="AMIDOPHOSPHORIBOSYLTRANSFERASE"/>
    <property type="match status" value="1"/>
</dbReference>
<dbReference type="UniPathway" id="UPA00074">
    <property type="reaction ID" value="UER00124"/>
</dbReference>
<evidence type="ECO:0000256" key="1">
    <source>
        <dbReference type="ARBA" id="ARBA00005209"/>
    </source>
</evidence>
<dbReference type="Gene3D" id="3.60.20.10">
    <property type="entry name" value="Glutamine Phosphoribosylpyrophosphate, subunit 1, domain 1"/>
    <property type="match status" value="1"/>
</dbReference>
<dbReference type="NCBIfam" id="TIGR01134">
    <property type="entry name" value="purF"/>
    <property type="match status" value="1"/>
</dbReference>
<dbReference type="EC" id="2.4.2.14" evidence="7"/>
<keyword evidence="7 11" id="KW-0411">Iron-sulfur</keyword>
<dbReference type="InterPro" id="IPR029057">
    <property type="entry name" value="PRTase-like"/>
</dbReference>
<dbReference type="CDD" id="cd00715">
    <property type="entry name" value="GPATase_N"/>
    <property type="match status" value="1"/>
</dbReference>
<feature type="binding site" evidence="7 11">
    <location>
        <position position="438"/>
    </location>
    <ligand>
        <name>[4Fe-4S] cluster</name>
        <dbReference type="ChEBI" id="CHEBI:49883"/>
    </ligand>
</feature>
<dbReference type="GO" id="GO:0004044">
    <property type="term" value="F:amidophosphoribosyltransferase activity"/>
    <property type="evidence" value="ECO:0007669"/>
    <property type="project" value="UniProtKB-UniRule"/>
</dbReference>
<proteinExistence type="inferred from homology"/>
<accession>A0A2V2MRV0</accession>
<dbReference type="InterPro" id="IPR029055">
    <property type="entry name" value="Ntn_hydrolases_N"/>
</dbReference>
<dbReference type="GO" id="GO:0000287">
    <property type="term" value="F:magnesium ion binding"/>
    <property type="evidence" value="ECO:0007669"/>
    <property type="project" value="UniProtKB-UniRule"/>
</dbReference>
<evidence type="ECO:0000256" key="10">
    <source>
        <dbReference type="PIRSR" id="PIRSR000485-2"/>
    </source>
</evidence>
<reference evidence="13 14" key="1">
    <citation type="submission" date="2018-05" db="EMBL/GenBank/DDBJ databases">
        <title>Draft genome of Methanospirillum lacunae Ki8-1.</title>
        <authorList>
            <person name="Dueholm M.S."/>
            <person name="Nielsen P.H."/>
            <person name="Bakmann L.F."/>
            <person name="Otzen D.E."/>
        </authorList>
    </citation>
    <scope>NUCLEOTIDE SEQUENCE [LARGE SCALE GENOMIC DNA]</scope>
    <source>
        <strain evidence="13 14">Ki8-1</strain>
    </source>
</reference>
<keyword evidence="3 7" id="KW-0328">Glycosyltransferase</keyword>
<feature type="binding site" evidence="7 11">
    <location>
        <position position="384"/>
    </location>
    <ligand>
        <name>[4Fe-4S] cluster</name>
        <dbReference type="ChEBI" id="CHEBI:49883"/>
    </ligand>
</feature>
<dbReference type="GeneID" id="97548367"/>
<protein>
    <recommendedName>
        <fullName evidence="7">Amidophosphoribosyltransferase</fullName>
        <shortName evidence="7">ATase</shortName>
        <ecNumber evidence="7">2.4.2.14</ecNumber>
    </recommendedName>
    <alternativeName>
        <fullName evidence="7">Glutamine phosphoribosylpyrophosphate amidotransferase</fullName>
        <shortName evidence="7">GPATase</shortName>
    </alternativeName>
</protein>
<gene>
    <name evidence="7 13" type="primary">purF</name>
    <name evidence="13" type="ORF">DK846_15300</name>
</gene>
<comment type="cofactor">
    <cofactor evidence="7 10">
        <name>Mg(2+)</name>
        <dbReference type="ChEBI" id="CHEBI:18420"/>
    </cofactor>
    <text evidence="7 10">Binds 1 Mg(2+) ion per subunit.</text>
</comment>
<comment type="cofactor">
    <cofactor evidence="7 11">
        <name>[4Fe-4S] cluster</name>
        <dbReference type="ChEBI" id="CHEBI:49883"/>
    </cofactor>
    <text evidence="7 11">Binds 1 [4Fe-4S] cluster per subunit.</text>
</comment>
<keyword evidence="6 7" id="KW-0315">Glutamine amidotransferase</keyword>
<feature type="binding site" evidence="7 10">
    <location>
        <position position="348"/>
    </location>
    <ligand>
        <name>Mg(2+)</name>
        <dbReference type="ChEBI" id="CHEBI:18420"/>
    </ligand>
</feature>
<dbReference type="PROSITE" id="PS51278">
    <property type="entry name" value="GATASE_TYPE_2"/>
    <property type="match status" value="1"/>
</dbReference>
<evidence type="ECO:0000256" key="3">
    <source>
        <dbReference type="ARBA" id="ARBA00022676"/>
    </source>
</evidence>
<dbReference type="Proteomes" id="UP000245657">
    <property type="component" value="Unassembled WGS sequence"/>
</dbReference>
<comment type="caution">
    <text evidence="13">The sequence shown here is derived from an EMBL/GenBank/DDBJ whole genome shotgun (WGS) entry which is preliminary data.</text>
</comment>
<evidence type="ECO:0000256" key="6">
    <source>
        <dbReference type="ARBA" id="ARBA00022962"/>
    </source>
</evidence>
<comment type="pathway">
    <text evidence="1 7 8">Purine metabolism; IMP biosynthesis via de novo pathway; N(1)-(5-phospho-D-ribosyl)glycinamide from 5-phospho-alpha-D-ribose 1-diphosphate: step 1/2.</text>
</comment>
<dbReference type="PIRSF" id="PIRSF000485">
    <property type="entry name" value="Amd_phspho_trans"/>
    <property type="match status" value="1"/>
</dbReference>
<feature type="binding site" evidence="7 11">
    <location>
        <position position="238"/>
    </location>
    <ligand>
        <name>[4Fe-4S] cluster</name>
        <dbReference type="ChEBI" id="CHEBI:49883"/>
    </ligand>
</feature>
<dbReference type="InterPro" id="IPR017932">
    <property type="entry name" value="GATase_2_dom"/>
</dbReference>
<evidence type="ECO:0000313" key="13">
    <source>
        <dbReference type="EMBL" id="PWR70109.1"/>
    </source>
</evidence>
<keyword evidence="7 11" id="KW-0408">Iron</keyword>
<feature type="binding site" evidence="7 11">
    <location>
        <position position="435"/>
    </location>
    <ligand>
        <name>[4Fe-4S] cluster</name>
        <dbReference type="ChEBI" id="CHEBI:49883"/>
    </ligand>
</feature>
<evidence type="ECO:0000256" key="7">
    <source>
        <dbReference type="HAMAP-Rule" id="MF_01931"/>
    </source>
</evidence>
<dbReference type="GO" id="GO:0051539">
    <property type="term" value="F:4 iron, 4 sulfur cluster binding"/>
    <property type="evidence" value="ECO:0007669"/>
    <property type="project" value="UniProtKB-KW"/>
</dbReference>
<dbReference type="Gene3D" id="3.40.50.2020">
    <property type="match status" value="1"/>
</dbReference>
<evidence type="ECO:0000256" key="4">
    <source>
        <dbReference type="ARBA" id="ARBA00022679"/>
    </source>
</evidence>